<gene>
    <name evidence="4" type="ORF">NLU13_2996</name>
</gene>
<dbReference type="InterPro" id="IPR048300">
    <property type="entry name" value="TACO1_YebC-like_2nd/3rd_dom"/>
</dbReference>
<dbReference type="Pfam" id="PF01709">
    <property type="entry name" value="Transcrip_reg"/>
    <property type="match status" value="1"/>
</dbReference>
<dbReference type="EMBL" id="JAPDFR010000002">
    <property type="protein sequence ID" value="KAK0389421.1"/>
    <property type="molecule type" value="Genomic_DNA"/>
</dbReference>
<sequence>MAMTPMAASRAAQRLLGLRCSSVPPPQRSRSLVCQQCRRSVSTSPTLLAGHNKWSKTKHIKAVTDKKKTADRTNASKLIALYSRLYGDDVRFNPQLANAIAAATKASVPRTVIENAIARGQGRSATGAQLEPLTLEFIFPPDIAIVIEVETDNKNRSLQDLRAVVKKGGGIVGSTSFYFTRRGRAVFSSSPKEGKPAPSISEVLEEAIEHDGTEDVEELPGGDYVVWTEPSMLTSVTEGLAKKLELEILESDIVWAPNEDTRVAIDSEELLETLDTTFASLRDFTEVKGLYANLQQGSVPDEQWERIDRSLDL</sequence>
<accession>A0AA39GLH9</accession>
<evidence type="ECO:0000259" key="3">
    <source>
        <dbReference type="Pfam" id="PF20772"/>
    </source>
</evidence>
<dbReference type="InterPro" id="IPR026564">
    <property type="entry name" value="Transcrip_reg_TACO1-like_dom3"/>
</dbReference>
<dbReference type="InterPro" id="IPR002876">
    <property type="entry name" value="Transcrip_reg_TACO1-like"/>
</dbReference>
<evidence type="ECO:0000313" key="5">
    <source>
        <dbReference type="Proteomes" id="UP001175261"/>
    </source>
</evidence>
<evidence type="ECO:0000256" key="1">
    <source>
        <dbReference type="ARBA" id="ARBA00008724"/>
    </source>
</evidence>
<dbReference type="PANTHER" id="PTHR12532:SF0">
    <property type="entry name" value="TRANSLATIONAL ACTIVATOR OF CYTOCHROME C OXIDASE 1"/>
    <property type="match status" value="1"/>
</dbReference>
<dbReference type="InterPro" id="IPR049083">
    <property type="entry name" value="TACO1_YebC_N"/>
</dbReference>
<dbReference type="GO" id="GO:0005739">
    <property type="term" value="C:mitochondrion"/>
    <property type="evidence" value="ECO:0007669"/>
    <property type="project" value="TreeGrafter"/>
</dbReference>
<dbReference type="Proteomes" id="UP001175261">
    <property type="component" value="Unassembled WGS sequence"/>
</dbReference>
<comment type="similarity">
    <text evidence="1">Belongs to the TACO1 family.</text>
</comment>
<dbReference type="InterPro" id="IPR017856">
    <property type="entry name" value="Integrase-like_N"/>
</dbReference>
<feature type="domain" description="TACO1/YebC-like second and third" evidence="2">
    <location>
        <begin position="131"/>
        <end position="294"/>
    </location>
</feature>
<dbReference type="SUPFAM" id="SSF75625">
    <property type="entry name" value="YebC-like"/>
    <property type="match status" value="1"/>
</dbReference>
<dbReference type="InterPro" id="IPR029072">
    <property type="entry name" value="YebC-like"/>
</dbReference>
<dbReference type="Gene3D" id="1.10.10.200">
    <property type="match status" value="1"/>
</dbReference>
<reference evidence="4" key="1">
    <citation type="submission" date="2022-10" db="EMBL/GenBank/DDBJ databases">
        <title>Determination and structural analysis of whole genome sequence of Sarocladium strictum F4-1.</title>
        <authorList>
            <person name="Hu L."/>
            <person name="Jiang Y."/>
        </authorList>
    </citation>
    <scope>NUCLEOTIDE SEQUENCE</scope>
    <source>
        <strain evidence="4">F4-1</strain>
    </source>
</reference>
<evidence type="ECO:0000313" key="4">
    <source>
        <dbReference type="EMBL" id="KAK0389421.1"/>
    </source>
</evidence>
<protein>
    <submittedName>
        <fullName evidence="4">Uncharacterized protein</fullName>
    </submittedName>
</protein>
<evidence type="ECO:0000259" key="2">
    <source>
        <dbReference type="Pfam" id="PF01709"/>
    </source>
</evidence>
<organism evidence="4 5">
    <name type="scientific">Sarocladium strictum</name>
    <name type="common">Black bundle disease fungus</name>
    <name type="synonym">Acremonium strictum</name>
    <dbReference type="NCBI Taxonomy" id="5046"/>
    <lineage>
        <taxon>Eukaryota</taxon>
        <taxon>Fungi</taxon>
        <taxon>Dikarya</taxon>
        <taxon>Ascomycota</taxon>
        <taxon>Pezizomycotina</taxon>
        <taxon>Sordariomycetes</taxon>
        <taxon>Hypocreomycetidae</taxon>
        <taxon>Hypocreales</taxon>
        <taxon>Sarocladiaceae</taxon>
        <taxon>Sarocladium</taxon>
    </lineage>
</organism>
<comment type="caution">
    <text evidence="4">The sequence shown here is derived from an EMBL/GenBank/DDBJ whole genome shotgun (WGS) entry which is preliminary data.</text>
</comment>
<dbReference type="PANTHER" id="PTHR12532">
    <property type="entry name" value="TRANSLATIONAL ACTIVATOR OF CYTOCHROME C OXIDASE 1"/>
    <property type="match status" value="1"/>
</dbReference>
<name>A0AA39GLH9_SARSR</name>
<dbReference type="AlphaFoldDB" id="A0AA39GLH9"/>
<dbReference type="Gene3D" id="3.30.70.980">
    <property type="match status" value="2"/>
</dbReference>
<dbReference type="Pfam" id="PF20772">
    <property type="entry name" value="TACO1_YebC_N"/>
    <property type="match status" value="1"/>
</dbReference>
<proteinExistence type="inferred from homology"/>
<keyword evidence="5" id="KW-1185">Reference proteome</keyword>
<feature type="domain" description="TACO1/YebC-like N-terminal" evidence="3">
    <location>
        <begin position="52"/>
        <end position="122"/>
    </location>
</feature>